<feature type="domain" description="VOC" evidence="1">
    <location>
        <begin position="2"/>
        <end position="107"/>
    </location>
</feature>
<dbReference type="InterPro" id="IPR052164">
    <property type="entry name" value="Anthracycline_SecMetBiosynth"/>
</dbReference>
<dbReference type="PROSITE" id="PS51819">
    <property type="entry name" value="VOC"/>
    <property type="match status" value="1"/>
</dbReference>
<comment type="caution">
    <text evidence="2">The sequence shown here is derived from an EMBL/GenBank/DDBJ whole genome shotgun (WGS) entry which is preliminary data.</text>
</comment>
<accession>A0A916T102</accession>
<dbReference type="PANTHER" id="PTHR33993:SF14">
    <property type="entry name" value="GB|AAF24581.1"/>
    <property type="match status" value="1"/>
</dbReference>
<dbReference type="PANTHER" id="PTHR33993">
    <property type="entry name" value="GLYOXALASE-RELATED"/>
    <property type="match status" value="1"/>
</dbReference>
<reference evidence="2" key="1">
    <citation type="journal article" date="2014" name="Int. J. Syst. Evol. Microbiol.">
        <title>Complete genome sequence of Corynebacterium casei LMG S-19264T (=DSM 44701T), isolated from a smear-ripened cheese.</title>
        <authorList>
            <consortium name="US DOE Joint Genome Institute (JGI-PGF)"/>
            <person name="Walter F."/>
            <person name="Albersmeier A."/>
            <person name="Kalinowski J."/>
            <person name="Ruckert C."/>
        </authorList>
    </citation>
    <scope>NUCLEOTIDE SEQUENCE</scope>
    <source>
        <strain evidence="2">CGMCC 1.15085</strain>
    </source>
</reference>
<sequence length="109" mass="11384">MGNFHIVLLPTNDLAASRELYTKLLGSQPTADSDYYVGFEVDGQHIGLVPGAATVMPQLQVDDMDSATRLITEAGGTVVDAPKEVGGGRRVAVVRDASGAQFGLTHDAA</sequence>
<dbReference type="InterPro" id="IPR004360">
    <property type="entry name" value="Glyas_Fos-R_dOase_dom"/>
</dbReference>
<dbReference type="RefSeq" id="WP_188836491.1">
    <property type="nucleotide sequence ID" value="NZ_BMHI01000002.1"/>
</dbReference>
<organism evidence="2 3">
    <name type="scientific">Flexivirga endophytica</name>
    <dbReference type="NCBI Taxonomy" id="1849103"/>
    <lineage>
        <taxon>Bacteria</taxon>
        <taxon>Bacillati</taxon>
        <taxon>Actinomycetota</taxon>
        <taxon>Actinomycetes</taxon>
        <taxon>Micrococcales</taxon>
        <taxon>Dermacoccaceae</taxon>
        <taxon>Flexivirga</taxon>
    </lineage>
</organism>
<dbReference type="AlphaFoldDB" id="A0A916T102"/>
<proteinExistence type="predicted"/>
<name>A0A916T102_9MICO</name>
<evidence type="ECO:0000259" key="1">
    <source>
        <dbReference type="PROSITE" id="PS51819"/>
    </source>
</evidence>
<dbReference type="Gene3D" id="3.10.180.10">
    <property type="entry name" value="2,3-Dihydroxybiphenyl 1,2-Dioxygenase, domain 1"/>
    <property type="match status" value="1"/>
</dbReference>
<dbReference type="InterPro" id="IPR037523">
    <property type="entry name" value="VOC_core"/>
</dbReference>
<gene>
    <name evidence="2" type="ORF">GCM10011492_16810</name>
</gene>
<dbReference type="Proteomes" id="UP000636793">
    <property type="component" value="Unassembled WGS sequence"/>
</dbReference>
<dbReference type="EMBL" id="BMHI01000002">
    <property type="protein sequence ID" value="GGB27136.1"/>
    <property type="molecule type" value="Genomic_DNA"/>
</dbReference>
<keyword evidence="3" id="KW-1185">Reference proteome</keyword>
<evidence type="ECO:0000313" key="3">
    <source>
        <dbReference type="Proteomes" id="UP000636793"/>
    </source>
</evidence>
<reference evidence="2" key="2">
    <citation type="submission" date="2020-09" db="EMBL/GenBank/DDBJ databases">
        <authorList>
            <person name="Sun Q."/>
            <person name="Zhou Y."/>
        </authorList>
    </citation>
    <scope>NUCLEOTIDE SEQUENCE</scope>
    <source>
        <strain evidence="2">CGMCC 1.15085</strain>
    </source>
</reference>
<dbReference type="Pfam" id="PF00903">
    <property type="entry name" value="Glyoxalase"/>
    <property type="match status" value="1"/>
</dbReference>
<dbReference type="SUPFAM" id="SSF54593">
    <property type="entry name" value="Glyoxalase/Bleomycin resistance protein/Dihydroxybiphenyl dioxygenase"/>
    <property type="match status" value="1"/>
</dbReference>
<evidence type="ECO:0000313" key="2">
    <source>
        <dbReference type="EMBL" id="GGB27136.1"/>
    </source>
</evidence>
<protein>
    <submittedName>
        <fullName evidence="2">Glyoxalase</fullName>
    </submittedName>
</protein>
<dbReference type="InterPro" id="IPR029068">
    <property type="entry name" value="Glyas_Bleomycin-R_OHBP_Dase"/>
</dbReference>